<keyword evidence="1" id="KW-1185">Reference proteome</keyword>
<dbReference type="Proteomes" id="UP000095282">
    <property type="component" value="Unplaced"/>
</dbReference>
<dbReference type="WBParaSite" id="Csp11.Scaffold628.g7016.t1">
    <property type="protein sequence ID" value="Csp11.Scaffold628.g7016.t1"/>
    <property type="gene ID" value="Csp11.Scaffold628.g7016"/>
</dbReference>
<evidence type="ECO:0000313" key="2">
    <source>
        <dbReference type="WBParaSite" id="Csp11.Scaffold628.g7016.t1"/>
    </source>
</evidence>
<proteinExistence type="predicted"/>
<dbReference type="AlphaFoldDB" id="A0A1I7TL75"/>
<evidence type="ECO:0000313" key="1">
    <source>
        <dbReference type="Proteomes" id="UP000095282"/>
    </source>
</evidence>
<sequence length="149" mass="17979">MERNFMNFYTKEIPTPIPTYKRWRGAVRSSTRKKYRHLFPLTRDGEELYELLHERNTDTHSHLQEMERNFMNFYTKEIPTPIPTYKRWRGAVRSSTRKKYRHPFLLTKDAWRLLQTNSDSVKDRLPTGAGDFISAAIRRIPVYEPKRET</sequence>
<accession>A0A1I7TL75</accession>
<protein>
    <submittedName>
        <fullName evidence="2">Uncharacterized protein</fullName>
    </submittedName>
</protein>
<reference evidence="2" key="1">
    <citation type="submission" date="2016-11" db="UniProtKB">
        <authorList>
            <consortium name="WormBaseParasite"/>
        </authorList>
    </citation>
    <scope>IDENTIFICATION</scope>
</reference>
<name>A0A1I7TL75_9PELO</name>
<organism evidence="1 2">
    <name type="scientific">Caenorhabditis tropicalis</name>
    <dbReference type="NCBI Taxonomy" id="1561998"/>
    <lineage>
        <taxon>Eukaryota</taxon>
        <taxon>Metazoa</taxon>
        <taxon>Ecdysozoa</taxon>
        <taxon>Nematoda</taxon>
        <taxon>Chromadorea</taxon>
        <taxon>Rhabditida</taxon>
        <taxon>Rhabditina</taxon>
        <taxon>Rhabditomorpha</taxon>
        <taxon>Rhabditoidea</taxon>
        <taxon>Rhabditidae</taxon>
        <taxon>Peloderinae</taxon>
        <taxon>Caenorhabditis</taxon>
    </lineage>
</organism>